<dbReference type="SUPFAM" id="SSF103473">
    <property type="entry name" value="MFS general substrate transporter"/>
    <property type="match status" value="1"/>
</dbReference>
<keyword evidence="5 7" id="KW-0472">Membrane</keyword>
<keyword evidence="3 7" id="KW-0812">Transmembrane</keyword>
<dbReference type="Pfam" id="PF07690">
    <property type="entry name" value="MFS_1"/>
    <property type="match status" value="2"/>
</dbReference>
<gene>
    <name evidence="9" type="ORF">HMPREF0682_1134</name>
</gene>
<dbReference type="InterPro" id="IPR001958">
    <property type="entry name" value="Tet-R_TetA/multi-R_MdtG-like"/>
</dbReference>
<proteinExistence type="predicted"/>
<accession>U2R5G0</accession>
<feature type="transmembrane region" description="Helical" evidence="7">
    <location>
        <begin position="45"/>
        <end position="64"/>
    </location>
</feature>
<dbReference type="Gene3D" id="1.20.1250.20">
    <property type="entry name" value="MFS general substrate transporter like domains"/>
    <property type="match status" value="1"/>
</dbReference>
<feature type="transmembrane region" description="Helical" evidence="7">
    <location>
        <begin position="166"/>
        <end position="184"/>
    </location>
</feature>
<dbReference type="Proteomes" id="UP000017052">
    <property type="component" value="Unassembled WGS sequence"/>
</dbReference>
<feature type="transmembrane region" description="Helical" evidence="7">
    <location>
        <begin position="278"/>
        <end position="295"/>
    </location>
</feature>
<feature type="transmembrane region" description="Helical" evidence="7">
    <location>
        <begin position="76"/>
        <end position="100"/>
    </location>
</feature>
<evidence type="ECO:0000313" key="9">
    <source>
        <dbReference type="EMBL" id="ERK63779.1"/>
    </source>
</evidence>
<evidence type="ECO:0000256" key="7">
    <source>
        <dbReference type="SAM" id="Phobius"/>
    </source>
</evidence>
<dbReference type="PANTHER" id="PTHR23506:SF23">
    <property type="entry name" value="GH10249P"/>
    <property type="match status" value="1"/>
</dbReference>
<evidence type="ECO:0000256" key="1">
    <source>
        <dbReference type="ARBA" id="ARBA00004651"/>
    </source>
</evidence>
<evidence type="ECO:0000256" key="6">
    <source>
        <dbReference type="SAM" id="MobiDB-lite"/>
    </source>
</evidence>
<evidence type="ECO:0000256" key="3">
    <source>
        <dbReference type="ARBA" id="ARBA00022692"/>
    </source>
</evidence>
<feature type="compositionally biased region" description="Basic and acidic residues" evidence="6">
    <location>
        <begin position="390"/>
        <end position="406"/>
    </location>
</feature>
<keyword evidence="10" id="KW-1185">Reference proteome</keyword>
<name>U2R5G0_9ACTN</name>
<comment type="caution">
    <text evidence="9">The sequence shown here is derived from an EMBL/GenBank/DDBJ whole genome shotgun (WGS) entry which is preliminary data.</text>
</comment>
<dbReference type="AlphaFoldDB" id="U2R5G0"/>
<dbReference type="InterPro" id="IPR050930">
    <property type="entry name" value="MFS_Vesicular_Transporter"/>
</dbReference>
<feature type="domain" description="Major facilitator superfamily (MFS) profile" evidence="8">
    <location>
        <begin position="11"/>
        <end position="390"/>
    </location>
</feature>
<sequence>MIGRRGRMPGGVVVLGVIALFVGLGFGVIVPVLPLFAGSFRANDLMIGVVVSAFAAVRLATSPFSNRVMGRIGARATLGAGLLLVSLSSALMGVARSYWWLLGWRAVGGVGSALFTVAAMTVLLAVVPERMRGRATGFYQSGFLIGSMAGPAVGGLLARISLQAPFEFYALTLLVAAVLGLSLLPRDAVRAAAGGGADGVPMRRVLRDSRYRAALVANFAQGWNSTGVRNALIPLVITAGLGLSATWTGTVFAVAAVVQTAAIIPVGRFVDTVGRRPAMLAGALVMAVSHMSVPLSGSIGRVVAAMCVYAVGAAAMSTAPAASVGDATGGVEGGSAVAVFSMCNDAGAIIGPLAAGAVSDALGRAPAFALGVALLLASALVSTRMGPMREPAHRPVPRHGDYRHGD</sequence>
<evidence type="ECO:0000259" key="8">
    <source>
        <dbReference type="PROSITE" id="PS50850"/>
    </source>
</evidence>
<evidence type="ECO:0000256" key="5">
    <source>
        <dbReference type="ARBA" id="ARBA00023136"/>
    </source>
</evidence>
<evidence type="ECO:0000256" key="4">
    <source>
        <dbReference type="ARBA" id="ARBA00022989"/>
    </source>
</evidence>
<feature type="transmembrane region" description="Helical" evidence="7">
    <location>
        <begin position="231"/>
        <end position="258"/>
    </location>
</feature>
<keyword evidence="2" id="KW-0813">Transport</keyword>
<comment type="subcellular location">
    <subcellularLocation>
        <location evidence="1">Cell membrane</location>
        <topology evidence="1">Multi-pass membrane protein</topology>
    </subcellularLocation>
</comment>
<dbReference type="Gene3D" id="1.20.1720.10">
    <property type="entry name" value="Multidrug resistance protein D"/>
    <property type="match status" value="1"/>
</dbReference>
<feature type="transmembrane region" description="Helical" evidence="7">
    <location>
        <begin position="106"/>
        <end position="126"/>
    </location>
</feature>
<evidence type="ECO:0000256" key="2">
    <source>
        <dbReference type="ARBA" id="ARBA00022448"/>
    </source>
</evidence>
<feature type="transmembrane region" description="Helical" evidence="7">
    <location>
        <begin position="302"/>
        <end position="322"/>
    </location>
</feature>
<dbReference type="EMBL" id="ACVN02000005">
    <property type="protein sequence ID" value="ERK63779.1"/>
    <property type="molecule type" value="Genomic_DNA"/>
</dbReference>
<reference evidence="9" key="1">
    <citation type="submission" date="2013-08" db="EMBL/GenBank/DDBJ databases">
        <authorList>
            <person name="Durkin A.S."/>
            <person name="Haft D.R."/>
            <person name="McCorrison J."/>
            <person name="Torralba M."/>
            <person name="Gillis M."/>
            <person name="Haft D.H."/>
            <person name="Methe B."/>
            <person name="Sutton G."/>
            <person name="Nelson K.E."/>
        </authorList>
    </citation>
    <scope>NUCLEOTIDE SEQUENCE [LARGE SCALE GENOMIC DNA]</scope>
    <source>
        <strain evidence="9">F0233</strain>
    </source>
</reference>
<dbReference type="PANTHER" id="PTHR23506">
    <property type="entry name" value="GH10249P"/>
    <property type="match status" value="1"/>
</dbReference>
<dbReference type="PROSITE" id="PS50850">
    <property type="entry name" value="MFS"/>
    <property type="match status" value="1"/>
</dbReference>
<feature type="transmembrane region" description="Helical" evidence="7">
    <location>
        <begin position="12"/>
        <end position="33"/>
    </location>
</feature>
<keyword evidence="4 7" id="KW-1133">Transmembrane helix</keyword>
<feature type="region of interest" description="Disordered" evidence="6">
    <location>
        <begin position="387"/>
        <end position="406"/>
    </location>
</feature>
<dbReference type="InterPro" id="IPR020846">
    <property type="entry name" value="MFS_dom"/>
</dbReference>
<feature type="transmembrane region" description="Helical" evidence="7">
    <location>
        <begin position="138"/>
        <end position="160"/>
    </location>
</feature>
<dbReference type="InterPro" id="IPR036259">
    <property type="entry name" value="MFS_trans_sf"/>
</dbReference>
<dbReference type="InterPro" id="IPR011701">
    <property type="entry name" value="MFS"/>
</dbReference>
<evidence type="ECO:0000313" key="10">
    <source>
        <dbReference type="Proteomes" id="UP000017052"/>
    </source>
</evidence>
<feature type="transmembrane region" description="Helical" evidence="7">
    <location>
        <begin position="361"/>
        <end position="381"/>
    </location>
</feature>
<protein>
    <submittedName>
        <fullName evidence="9">Transporter, major facilitator domain protein</fullName>
    </submittedName>
</protein>
<dbReference type="GO" id="GO:0022857">
    <property type="term" value="F:transmembrane transporter activity"/>
    <property type="evidence" value="ECO:0007669"/>
    <property type="project" value="InterPro"/>
</dbReference>
<dbReference type="CDD" id="cd17325">
    <property type="entry name" value="MFS_MdtG_SLC18_like"/>
    <property type="match status" value="1"/>
</dbReference>
<organism evidence="9 10">
    <name type="scientific">Propionibacterium acidifaciens F0233</name>
    <dbReference type="NCBI Taxonomy" id="553198"/>
    <lineage>
        <taxon>Bacteria</taxon>
        <taxon>Bacillati</taxon>
        <taxon>Actinomycetota</taxon>
        <taxon>Actinomycetes</taxon>
        <taxon>Propionibacteriales</taxon>
        <taxon>Propionibacteriaceae</taxon>
        <taxon>Propionibacterium</taxon>
    </lineage>
</organism>
<dbReference type="GO" id="GO:0005886">
    <property type="term" value="C:plasma membrane"/>
    <property type="evidence" value="ECO:0007669"/>
    <property type="project" value="UniProtKB-SubCell"/>
</dbReference>
<dbReference type="PRINTS" id="PR01035">
    <property type="entry name" value="TCRTETA"/>
</dbReference>